<accession>A0A1V1NWA0</accession>
<evidence type="ECO:0000313" key="2">
    <source>
        <dbReference type="Proteomes" id="UP000189670"/>
    </source>
</evidence>
<evidence type="ECO:0000313" key="1">
    <source>
        <dbReference type="EMBL" id="ETR66831.1"/>
    </source>
</evidence>
<comment type="caution">
    <text evidence="1">The sequence shown here is derived from an EMBL/GenBank/DDBJ whole genome shotgun (WGS) entry which is preliminary data.</text>
</comment>
<proteinExistence type="predicted"/>
<gene>
    <name evidence="1" type="ORF">OMM_05464</name>
</gene>
<dbReference type="AlphaFoldDB" id="A0A1V1NWA0"/>
<protein>
    <submittedName>
        <fullName evidence="1">Uncharacterized protein</fullName>
    </submittedName>
</protein>
<name>A0A1V1NWA0_9BACT</name>
<dbReference type="EMBL" id="ATBP01001721">
    <property type="protein sequence ID" value="ETR66831.1"/>
    <property type="molecule type" value="Genomic_DNA"/>
</dbReference>
<organism evidence="1 2">
    <name type="scientific">Candidatus Magnetoglobus multicellularis str. Araruama</name>
    <dbReference type="NCBI Taxonomy" id="890399"/>
    <lineage>
        <taxon>Bacteria</taxon>
        <taxon>Pseudomonadati</taxon>
        <taxon>Thermodesulfobacteriota</taxon>
        <taxon>Desulfobacteria</taxon>
        <taxon>Desulfobacterales</taxon>
        <taxon>Desulfobacteraceae</taxon>
        <taxon>Candidatus Magnetoglobus</taxon>
    </lineage>
</organism>
<sequence>MAVDESCQFSVSITPDQTGDIAETITIHSNDYHSSLTIDISATGVESDPLTPIVSIDFEDFHGRHQFNFPITFAQVFKEGDVTENQTLVAYLKDMQPVNIQVDRKATYSNGSLKHAVISCIFPEFYADDEKHMTLYTTRQKREQQLALTRDDLLSTDFDALVSVVLDHKRYLVSARELLKHSTDIKKWISGPVCTEWHVWSKLLDMDQQAHPHLAVHFYIRAYTADEKIVNVRVTTIMENNWTFEYGPRKFTYDISISVNGHTYEKEALTHFHHARWKKDMWYHAVNDINLKPDVRYLIATKAIPNYDQKAINTIDESILAAMEAEWDEIKTYETESNTYNIQTSDPMSPGFAHPNFFTRGGAGWRDLGLLPRWTLRYLFSLDPRAEKVMMGTGHLAGSFPLHYRDQSTNLPVSIKDHPFSSIQQGDKSFDYHENISKKPSECVASKDCETPYDVGFPGLPSLSYVPYLLSGDYYYLEELQFMASYCLFQRNHGYRYYEKGIFDSHSNGIFEHSYPLRTLGRTAFITPDNHPLKQYFMEKIQDNLDYYNEKYTDGQIYPKGKAIHLDIYHPCTEIHLYPRLEMISLRQSYLI</sequence>
<reference evidence="2" key="1">
    <citation type="submission" date="2012-11" db="EMBL/GenBank/DDBJ databases">
        <authorList>
            <person name="Lucero-Rivera Y.E."/>
            <person name="Tovar-Ramirez D."/>
        </authorList>
    </citation>
    <scope>NUCLEOTIDE SEQUENCE [LARGE SCALE GENOMIC DNA]</scope>
    <source>
        <strain evidence="2">Araruama</strain>
    </source>
</reference>
<dbReference type="Proteomes" id="UP000189670">
    <property type="component" value="Unassembled WGS sequence"/>
</dbReference>